<evidence type="ECO:0000256" key="3">
    <source>
        <dbReference type="SAM" id="SignalP"/>
    </source>
</evidence>
<evidence type="ECO:0000256" key="1">
    <source>
        <dbReference type="SAM" id="MobiDB-lite"/>
    </source>
</evidence>
<keyword evidence="3" id="KW-0732">Signal</keyword>
<dbReference type="NCBIfam" id="NF041742">
    <property type="entry name" value="WGxxGxxG_fam"/>
    <property type="match status" value="1"/>
</dbReference>
<feature type="compositionally biased region" description="Low complexity" evidence="1">
    <location>
        <begin position="45"/>
        <end position="56"/>
    </location>
</feature>
<keyword evidence="5" id="KW-1185">Reference proteome</keyword>
<feature type="signal peptide" evidence="3">
    <location>
        <begin position="1"/>
        <end position="30"/>
    </location>
</feature>
<keyword evidence="2" id="KW-0812">Transmembrane</keyword>
<dbReference type="EMBL" id="PXOH01000006">
    <property type="protein sequence ID" value="PSF37799.1"/>
    <property type="molecule type" value="Genomic_DNA"/>
</dbReference>
<feature type="compositionally biased region" description="Low complexity" evidence="1">
    <location>
        <begin position="95"/>
        <end position="106"/>
    </location>
</feature>
<keyword evidence="2" id="KW-1133">Transmembrane helix</keyword>
<dbReference type="AlphaFoldDB" id="A0A2T1LZF0"/>
<feature type="compositionally biased region" description="Polar residues" evidence="1">
    <location>
        <begin position="30"/>
        <end position="44"/>
    </location>
</feature>
<dbReference type="RefSeq" id="WP_106456240.1">
    <property type="nucleotide sequence ID" value="NZ_PXOH01000006.1"/>
</dbReference>
<name>A0A2T1LZF0_9CHRO</name>
<protein>
    <recommendedName>
        <fullName evidence="6">WGxxGxxG-CTERM domain-containing protein</fullName>
    </recommendedName>
</protein>
<evidence type="ECO:0008006" key="6">
    <source>
        <dbReference type="Google" id="ProtNLM"/>
    </source>
</evidence>
<gene>
    <name evidence="4" type="ORF">C7H19_07310</name>
</gene>
<feature type="region of interest" description="Disordered" evidence="1">
    <location>
        <begin position="30"/>
        <end position="56"/>
    </location>
</feature>
<evidence type="ECO:0000313" key="5">
    <source>
        <dbReference type="Proteomes" id="UP000239001"/>
    </source>
</evidence>
<evidence type="ECO:0000256" key="2">
    <source>
        <dbReference type="SAM" id="Phobius"/>
    </source>
</evidence>
<feature type="region of interest" description="Disordered" evidence="1">
    <location>
        <begin position="80"/>
        <end position="106"/>
    </location>
</feature>
<feature type="transmembrane region" description="Helical" evidence="2">
    <location>
        <begin position="63"/>
        <end position="80"/>
    </location>
</feature>
<keyword evidence="2" id="KW-0472">Membrane</keyword>
<feature type="compositionally biased region" description="Basic and acidic residues" evidence="1">
    <location>
        <begin position="82"/>
        <end position="94"/>
    </location>
</feature>
<sequence length="106" mass="11502">MKSSKLSKSLRIGVVATAISTLPMIMPVSAQTSPTVPDSNTPGATNDTTTDTTTTNTYRDDDGFDWGWLGLLGLIGLAGLKRKPEDNTSRRDYTTDPTTTTRTDYR</sequence>
<proteinExistence type="predicted"/>
<evidence type="ECO:0000313" key="4">
    <source>
        <dbReference type="EMBL" id="PSF37799.1"/>
    </source>
</evidence>
<dbReference type="Proteomes" id="UP000239001">
    <property type="component" value="Unassembled WGS sequence"/>
</dbReference>
<accession>A0A2T1LZF0</accession>
<reference evidence="4 5" key="1">
    <citation type="submission" date="2018-03" db="EMBL/GenBank/DDBJ databases">
        <title>The ancient ancestry and fast evolution of plastids.</title>
        <authorList>
            <person name="Moore K.R."/>
            <person name="Magnabosco C."/>
            <person name="Momper L."/>
            <person name="Gold D.A."/>
            <person name="Bosak T."/>
            <person name="Fournier G.P."/>
        </authorList>
    </citation>
    <scope>NUCLEOTIDE SEQUENCE [LARGE SCALE GENOMIC DNA]</scope>
    <source>
        <strain evidence="4 5">CCALA 016</strain>
    </source>
</reference>
<dbReference type="NCBIfam" id="NF038039">
    <property type="entry name" value="WGxxGxxG-CTERM"/>
    <property type="match status" value="1"/>
</dbReference>
<feature type="chain" id="PRO_5015563200" description="WGxxGxxG-CTERM domain-containing protein" evidence="3">
    <location>
        <begin position="31"/>
        <end position="106"/>
    </location>
</feature>
<comment type="caution">
    <text evidence="4">The sequence shown here is derived from an EMBL/GenBank/DDBJ whole genome shotgun (WGS) entry which is preliminary data.</text>
</comment>
<reference evidence="4 5" key="2">
    <citation type="submission" date="2018-03" db="EMBL/GenBank/DDBJ databases">
        <authorList>
            <person name="Keele B.F."/>
        </authorList>
    </citation>
    <scope>NUCLEOTIDE SEQUENCE [LARGE SCALE GENOMIC DNA]</scope>
    <source>
        <strain evidence="4 5">CCALA 016</strain>
    </source>
</reference>
<organism evidence="4 5">
    <name type="scientific">Aphanothece hegewaldii CCALA 016</name>
    <dbReference type="NCBI Taxonomy" id="2107694"/>
    <lineage>
        <taxon>Bacteria</taxon>
        <taxon>Bacillati</taxon>
        <taxon>Cyanobacteriota</taxon>
        <taxon>Cyanophyceae</taxon>
        <taxon>Oscillatoriophycideae</taxon>
        <taxon>Chroococcales</taxon>
        <taxon>Aphanothecaceae</taxon>
        <taxon>Aphanothece</taxon>
    </lineage>
</organism>